<reference evidence="1 2" key="1">
    <citation type="submission" date="2020-08" db="EMBL/GenBank/DDBJ databases">
        <title>Genomic Encyclopedia of Type Strains, Phase IV (KMG-IV): sequencing the most valuable type-strain genomes for metagenomic binning, comparative biology and taxonomic classification.</title>
        <authorList>
            <person name="Goeker M."/>
        </authorList>
    </citation>
    <scope>NUCLEOTIDE SEQUENCE [LARGE SCALE GENOMIC DNA]</scope>
    <source>
        <strain evidence="1 2">DSM 102850</strain>
    </source>
</reference>
<comment type="caution">
    <text evidence="1">The sequence shown here is derived from an EMBL/GenBank/DDBJ whole genome shotgun (WGS) entry which is preliminary data.</text>
</comment>
<sequence>MERPNTVAGLLAKRDELRWDLAEAEKVAKALRINIDHIDATLRLFDGNGTPPRLRGAAVAHRAKRGELQRFVLRQLREAEGPLTS</sequence>
<organism evidence="1 2">
    <name type="scientific">Parvularcula dongshanensis</name>
    <dbReference type="NCBI Taxonomy" id="1173995"/>
    <lineage>
        <taxon>Bacteria</taxon>
        <taxon>Pseudomonadati</taxon>
        <taxon>Pseudomonadota</taxon>
        <taxon>Alphaproteobacteria</taxon>
        <taxon>Parvularculales</taxon>
        <taxon>Parvularculaceae</taxon>
        <taxon>Parvularcula</taxon>
    </lineage>
</organism>
<dbReference type="RefSeq" id="WP_183819649.1">
    <property type="nucleotide sequence ID" value="NZ_JACHOB010000007.1"/>
</dbReference>
<dbReference type="Proteomes" id="UP000563524">
    <property type="component" value="Unassembled WGS sequence"/>
</dbReference>
<keyword evidence="2" id="KW-1185">Reference proteome</keyword>
<evidence type="ECO:0000313" key="2">
    <source>
        <dbReference type="Proteomes" id="UP000563524"/>
    </source>
</evidence>
<proteinExistence type="predicted"/>
<gene>
    <name evidence="1" type="ORF">GGQ59_002807</name>
</gene>
<protein>
    <submittedName>
        <fullName evidence="1">Uncharacterized protein</fullName>
    </submittedName>
</protein>
<dbReference type="EMBL" id="JACHOB010000007">
    <property type="protein sequence ID" value="MBB4660257.1"/>
    <property type="molecule type" value="Genomic_DNA"/>
</dbReference>
<dbReference type="AlphaFoldDB" id="A0A840I607"/>
<name>A0A840I607_9PROT</name>
<evidence type="ECO:0000313" key="1">
    <source>
        <dbReference type="EMBL" id="MBB4660257.1"/>
    </source>
</evidence>
<accession>A0A840I607</accession>